<dbReference type="InterPro" id="IPR024411">
    <property type="entry name" value="Tail_terminator_phage"/>
</dbReference>
<sequence>TQNINIAHVTGTLNMPTTTHTITAGASTSINHVAGTFNMPSVTHTVTIASVLTGLTTDIKSILTRINPTIYRNDKPDTVDNLMVIYQTGGQPALHSMGVQPPSLEKPTFQVLIRNSCHDAAELQATQVKNILDGLTKLTINNTRYEVIFLEGDIIHLGRDDRERTQFTLNFVAWIKRTIVDTSTWLLNADTQAFTGFNYVWDDTAVWDDNNVWKD</sequence>
<gene>
    <name evidence="1" type="ORF">S01H4_13825</name>
</gene>
<dbReference type="AlphaFoldDB" id="X0YMF6"/>
<name>X0YMF6_9ZZZZ</name>
<feature type="non-terminal residue" evidence="1">
    <location>
        <position position="1"/>
    </location>
</feature>
<dbReference type="EMBL" id="BART01006081">
    <property type="protein sequence ID" value="GAG57459.1"/>
    <property type="molecule type" value="Genomic_DNA"/>
</dbReference>
<organism evidence="1">
    <name type="scientific">marine sediment metagenome</name>
    <dbReference type="NCBI Taxonomy" id="412755"/>
    <lineage>
        <taxon>unclassified sequences</taxon>
        <taxon>metagenomes</taxon>
        <taxon>ecological metagenomes</taxon>
    </lineage>
</organism>
<reference evidence="1" key="1">
    <citation type="journal article" date="2014" name="Front. Microbiol.">
        <title>High frequency of phylogenetically diverse reductive dehalogenase-homologous genes in deep subseafloor sedimentary metagenomes.</title>
        <authorList>
            <person name="Kawai M."/>
            <person name="Futagami T."/>
            <person name="Toyoda A."/>
            <person name="Takaki Y."/>
            <person name="Nishi S."/>
            <person name="Hori S."/>
            <person name="Arai W."/>
            <person name="Tsubouchi T."/>
            <person name="Morono Y."/>
            <person name="Uchiyama I."/>
            <person name="Ito T."/>
            <person name="Fujiyama A."/>
            <person name="Inagaki F."/>
            <person name="Takami H."/>
        </authorList>
    </citation>
    <scope>NUCLEOTIDE SEQUENCE</scope>
    <source>
        <strain evidence="1">Expedition CK06-06</strain>
    </source>
</reference>
<comment type="caution">
    <text evidence="1">The sequence shown here is derived from an EMBL/GenBank/DDBJ whole genome shotgun (WGS) entry which is preliminary data.</text>
</comment>
<dbReference type="Pfam" id="PF12691">
    <property type="entry name" value="Phage_tail_terminator_6"/>
    <property type="match status" value="1"/>
</dbReference>
<evidence type="ECO:0000313" key="1">
    <source>
        <dbReference type="EMBL" id="GAG57459.1"/>
    </source>
</evidence>
<protein>
    <submittedName>
        <fullName evidence="1">Uncharacterized protein</fullName>
    </submittedName>
</protein>
<proteinExistence type="predicted"/>
<accession>X0YMF6</accession>